<feature type="compositionally biased region" description="Pro residues" evidence="2">
    <location>
        <begin position="293"/>
        <end position="302"/>
    </location>
</feature>
<feature type="region of interest" description="Disordered" evidence="2">
    <location>
        <begin position="14"/>
        <end position="34"/>
    </location>
</feature>
<evidence type="ECO:0000259" key="3">
    <source>
        <dbReference type="Pfam" id="PF21864"/>
    </source>
</evidence>
<feature type="compositionally biased region" description="Low complexity" evidence="2">
    <location>
        <begin position="266"/>
        <end position="276"/>
    </location>
</feature>
<dbReference type="InterPro" id="IPR054059">
    <property type="entry name" value="MORF/ORRM1/DAG-like_MORF"/>
</dbReference>
<name>A0AAP0KMA0_9MAGN</name>
<dbReference type="AlphaFoldDB" id="A0AAP0KMA0"/>
<organism evidence="4 5">
    <name type="scientific">Stephania japonica</name>
    <dbReference type="NCBI Taxonomy" id="461633"/>
    <lineage>
        <taxon>Eukaryota</taxon>
        <taxon>Viridiplantae</taxon>
        <taxon>Streptophyta</taxon>
        <taxon>Embryophyta</taxon>
        <taxon>Tracheophyta</taxon>
        <taxon>Spermatophyta</taxon>
        <taxon>Magnoliopsida</taxon>
        <taxon>Ranunculales</taxon>
        <taxon>Menispermaceae</taxon>
        <taxon>Menispermoideae</taxon>
        <taxon>Cissampelideae</taxon>
        <taxon>Stephania</taxon>
    </lineage>
</organism>
<dbReference type="Proteomes" id="UP001417504">
    <property type="component" value="Unassembled WGS sequence"/>
</dbReference>
<dbReference type="EMBL" id="JBBNAE010000001">
    <property type="protein sequence ID" value="KAK9153974.1"/>
    <property type="molecule type" value="Genomic_DNA"/>
</dbReference>
<feature type="compositionally biased region" description="Polar residues" evidence="2">
    <location>
        <begin position="424"/>
        <end position="441"/>
    </location>
</feature>
<feature type="compositionally biased region" description="Pro residues" evidence="2">
    <location>
        <begin position="315"/>
        <end position="326"/>
    </location>
</feature>
<dbReference type="GO" id="GO:0080156">
    <property type="term" value="P:mitochondrial mRNA modification"/>
    <property type="evidence" value="ECO:0007669"/>
    <property type="project" value="TreeGrafter"/>
</dbReference>
<evidence type="ECO:0000256" key="1">
    <source>
        <dbReference type="ARBA" id="ARBA00022946"/>
    </source>
</evidence>
<dbReference type="GO" id="GO:0016554">
    <property type="term" value="P:cytidine to uridine editing"/>
    <property type="evidence" value="ECO:0007669"/>
    <property type="project" value="InterPro"/>
</dbReference>
<dbReference type="Pfam" id="PF21864">
    <property type="entry name" value="MORF_dom"/>
    <property type="match status" value="1"/>
</dbReference>
<keyword evidence="5" id="KW-1185">Reference proteome</keyword>
<proteinExistence type="predicted"/>
<dbReference type="PANTHER" id="PTHR31346">
    <property type="entry name" value="MULTIPLE ORGANELLAR RNA EDITING FACTOR 2, CHLOROPLASTIC-RELATED-RELATED"/>
    <property type="match status" value="1"/>
</dbReference>
<dbReference type="GO" id="GO:0005739">
    <property type="term" value="C:mitochondrion"/>
    <property type="evidence" value="ECO:0007669"/>
    <property type="project" value="TreeGrafter"/>
</dbReference>
<protein>
    <recommendedName>
        <fullName evidence="3">MORF/ORRM1/DAG-like MORF domain-containing protein</fullName>
    </recommendedName>
</protein>
<accession>A0AAP0KMA0</accession>
<evidence type="ECO:0000313" key="5">
    <source>
        <dbReference type="Proteomes" id="UP001417504"/>
    </source>
</evidence>
<feature type="domain" description="MORF/ORRM1/DAG-like MORF" evidence="3">
    <location>
        <begin position="101"/>
        <end position="191"/>
    </location>
</feature>
<dbReference type="PANTHER" id="PTHR31346:SF4">
    <property type="entry name" value="MULTIPLE ORGANELLAR RNA EDITING FACTOR 8, CHLOROPLASTIC_MITOCHONDRIAL"/>
    <property type="match status" value="1"/>
</dbReference>
<reference evidence="4 5" key="1">
    <citation type="submission" date="2024-01" db="EMBL/GenBank/DDBJ databases">
        <title>Genome assemblies of Stephania.</title>
        <authorList>
            <person name="Yang L."/>
        </authorList>
    </citation>
    <scope>NUCLEOTIDE SEQUENCE [LARGE SCALE GENOMIC DNA]</scope>
    <source>
        <strain evidence="4">QJT</strain>
        <tissue evidence="4">Leaf</tissue>
    </source>
</reference>
<sequence length="479" mass="53712">MLPRRALISSLRQRASSSLNRNPNPNPTNLSTPSSIRLNQSRSLHLGCLFSASHLAPPLLGNGGIKLGFNAGLGVRGLAMRSNDSSNRPPKETILLDGCDFEHWLVVVEPPDPSLTRDEIFDSYIKTLAQVVGSEEEARMKLYSVSTKHYFALGVLVSEELSYKIKELPNVRWVLPDSYLDVRNKSYGGEPVIGGQLVPYDPKYHEEWVRNNARANERSRRNDRPRNYDRSRRRENMMNRDMPPPPPPPSQGANQGMAPHGQNQDFMNRPNMQNRNMPPPPGQNQGFGNTDVQPPPSQPPPMHNQGFQNGYASPPMSPNRDGPPPFGNQGFQNPNMPPPNQNWSHQNRPPHLSQNQGYMNRDASPSQNWNYQNRDGAPPIPNRDFQGRDAAPPMPNRDFQGRDVPPPTPNRDLQSRDMGGPQGGNFNFNSGNVQNRDYQSWGTPAPGGNYNNPGNAPNREFQSRDVPETEYQDVANRNF</sequence>
<dbReference type="InterPro" id="IPR039206">
    <property type="entry name" value="MORF/ORRM1/DAG-like"/>
</dbReference>
<keyword evidence="1" id="KW-0809">Transit peptide</keyword>
<feature type="region of interest" description="Disordered" evidence="2">
    <location>
        <begin position="215"/>
        <end position="479"/>
    </location>
</feature>
<evidence type="ECO:0000313" key="4">
    <source>
        <dbReference type="EMBL" id="KAK9153974.1"/>
    </source>
</evidence>
<feature type="compositionally biased region" description="Polar residues" evidence="2">
    <location>
        <begin position="343"/>
        <end position="373"/>
    </location>
</feature>
<feature type="compositionally biased region" description="Low complexity" evidence="2">
    <location>
        <begin position="442"/>
        <end position="458"/>
    </location>
</feature>
<feature type="compositionally biased region" description="Low complexity" evidence="2">
    <location>
        <begin position="16"/>
        <end position="34"/>
    </location>
</feature>
<gene>
    <name evidence="4" type="ORF">Sjap_001454</name>
</gene>
<comment type="caution">
    <text evidence="4">The sequence shown here is derived from an EMBL/GenBank/DDBJ whole genome shotgun (WGS) entry which is preliminary data.</text>
</comment>
<evidence type="ECO:0000256" key="2">
    <source>
        <dbReference type="SAM" id="MobiDB-lite"/>
    </source>
</evidence>
<feature type="compositionally biased region" description="Basic and acidic residues" evidence="2">
    <location>
        <begin position="215"/>
        <end position="238"/>
    </location>
</feature>